<dbReference type="InterPro" id="IPR017439">
    <property type="entry name" value="Amidohydrolase"/>
</dbReference>
<name>A0A382N0N2_9ZZZZ</name>
<dbReference type="SUPFAM" id="SSF53187">
    <property type="entry name" value="Zn-dependent exopeptidases"/>
    <property type="match status" value="1"/>
</dbReference>
<dbReference type="Gene3D" id="3.40.630.10">
    <property type="entry name" value="Zn peptidases"/>
    <property type="match status" value="1"/>
</dbReference>
<protein>
    <recommendedName>
        <fullName evidence="2">Peptidase M20 dimerisation domain-containing protein</fullName>
    </recommendedName>
</protein>
<feature type="non-terminal residue" evidence="1">
    <location>
        <position position="115"/>
    </location>
</feature>
<dbReference type="EMBL" id="UINC01097253">
    <property type="protein sequence ID" value="SVC54814.1"/>
    <property type="molecule type" value="Genomic_DNA"/>
</dbReference>
<accession>A0A382N0N2</accession>
<dbReference type="GO" id="GO:0016787">
    <property type="term" value="F:hydrolase activity"/>
    <property type="evidence" value="ECO:0007669"/>
    <property type="project" value="InterPro"/>
</dbReference>
<gene>
    <name evidence="1" type="ORF">METZ01_LOCUS307668</name>
</gene>
<dbReference type="AlphaFoldDB" id="A0A382N0N2"/>
<reference evidence="1" key="1">
    <citation type="submission" date="2018-05" db="EMBL/GenBank/DDBJ databases">
        <authorList>
            <person name="Lanie J.A."/>
            <person name="Ng W.-L."/>
            <person name="Kazmierczak K.M."/>
            <person name="Andrzejewski T.M."/>
            <person name="Davidsen T.M."/>
            <person name="Wayne K.J."/>
            <person name="Tettelin H."/>
            <person name="Glass J.I."/>
            <person name="Rusch D."/>
            <person name="Podicherti R."/>
            <person name="Tsui H.-C.T."/>
            <person name="Winkler M.E."/>
        </authorList>
    </citation>
    <scope>NUCLEOTIDE SEQUENCE</scope>
</reference>
<organism evidence="1">
    <name type="scientific">marine metagenome</name>
    <dbReference type="NCBI Taxonomy" id="408172"/>
    <lineage>
        <taxon>unclassified sequences</taxon>
        <taxon>metagenomes</taxon>
        <taxon>ecological metagenomes</taxon>
    </lineage>
</organism>
<dbReference type="PANTHER" id="PTHR11014:SF63">
    <property type="entry name" value="METALLOPEPTIDASE, PUTATIVE (AFU_ORTHOLOGUE AFUA_6G09600)-RELATED"/>
    <property type="match status" value="1"/>
</dbReference>
<evidence type="ECO:0000313" key="1">
    <source>
        <dbReference type="EMBL" id="SVC54814.1"/>
    </source>
</evidence>
<evidence type="ECO:0008006" key="2">
    <source>
        <dbReference type="Google" id="ProtNLM"/>
    </source>
</evidence>
<dbReference type="PANTHER" id="PTHR11014">
    <property type="entry name" value="PEPTIDASE M20 FAMILY MEMBER"/>
    <property type="match status" value="1"/>
</dbReference>
<proteinExistence type="predicted"/>
<sequence>MLRKKVAWSQRVCGLLLTIALATTATADTLSEAIAADYATTLEDLFVHFHQNPELSHLEFETAKRLATELRSLGYDVTEGIGGTGIVAVLANGNGPTVMLRADMDGLPVEEKSGL</sequence>